<proteinExistence type="inferred from homology"/>
<dbReference type="PRINTS" id="PR00132">
    <property type="entry name" value="GLHYDRLASE2"/>
</dbReference>
<comment type="similarity">
    <text evidence="1 5">Belongs to the glycosyl hydrolase 2 family.</text>
</comment>
<feature type="domain" description="Beta galactosidase small chain/" evidence="6">
    <location>
        <begin position="742"/>
        <end position="1017"/>
    </location>
</feature>
<evidence type="ECO:0000256" key="2">
    <source>
        <dbReference type="ARBA" id="ARBA00022801"/>
    </source>
</evidence>
<dbReference type="InterPro" id="IPR032312">
    <property type="entry name" value="LacZ_4"/>
</dbReference>
<dbReference type="SUPFAM" id="SSF49785">
    <property type="entry name" value="Galactose-binding domain-like"/>
    <property type="match status" value="1"/>
</dbReference>
<dbReference type="Gene3D" id="2.70.98.10">
    <property type="match status" value="1"/>
</dbReference>
<dbReference type="Pfam" id="PF02929">
    <property type="entry name" value="Bgal_small_N"/>
    <property type="match status" value="1"/>
</dbReference>
<keyword evidence="3 5" id="KW-0326">Glycosidase</keyword>
<dbReference type="GO" id="GO:0009341">
    <property type="term" value="C:beta-galactosidase complex"/>
    <property type="evidence" value="ECO:0007669"/>
    <property type="project" value="InterPro"/>
</dbReference>
<dbReference type="Proteomes" id="UP000033483">
    <property type="component" value="Unassembled WGS sequence"/>
</dbReference>
<name>A0A0F4Z6M3_9PEZI</name>
<comment type="caution">
    <text evidence="7">The sequence shown here is derived from an EMBL/GenBank/DDBJ whole genome shotgun (WGS) entry which is preliminary data.</text>
</comment>
<dbReference type="GO" id="GO:0004565">
    <property type="term" value="F:beta-galactosidase activity"/>
    <property type="evidence" value="ECO:0007669"/>
    <property type="project" value="InterPro"/>
</dbReference>
<evidence type="ECO:0000313" key="8">
    <source>
        <dbReference type="Proteomes" id="UP000033483"/>
    </source>
</evidence>
<dbReference type="OrthoDB" id="408320at2759"/>
<dbReference type="Pfam" id="PF02836">
    <property type="entry name" value="Glyco_hydro_2_C"/>
    <property type="match status" value="1"/>
</dbReference>
<dbReference type="Pfam" id="PF00703">
    <property type="entry name" value="Glyco_hydro_2"/>
    <property type="match status" value="1"/>
</dbReference>
<gene>
    <name evidence="7" type="ORF">TD95_002707</name>
</gene>
<keyword evidence="8" id="KW-1185">Reference proteome</keyword>
<protein>
    <recommendedName>
        <fullName evidence="4">Lactase</fullName>
    </recommendedName>
</protein>
<dbReference type="Pfam" id="PF02837">
    <property type="entry name" value="Glyco_hydro_2_N"/>
    <property type="match status" value="1"/>
</dbReference>
<dbReference type="Gene3D" id="2.60.40.10">
    <property type="entry name" value="Immunoglobulins"/>
    <property type="match status" value="2"/>
</dbReference>
<dbReference type="Gene3D" id="2.60.120.260">
    <property type="entry name" value="Galactose-binding domain-like"/>
    <property type="match status" value="1"/>
</dbReference>
<dbReference type="InterPro" id="IPR050347">
    <property type="entry name" value="Bact_Beta-galactosidase"/>
</dbReference>
<dbReference type="InterPro" id="IPR023232">
    <property type="entry name" value="Glyco_hydro_2_AS"/>
</dbReference>
<dbReference type="InterPro" id="IPR006101">
    <property type="entry name" value="Glyco_hydro_2"/>
</dbReference>
<dbReference type="PANTHER" id="PTHR46323">
    <property type="entry name" value="BETA-GALACTOSIDASE"/>
    <property type="match status" value="1"/>
</dbReference>
<reference evidence="7 8" key="1">
    <citation type="submission" date="2015-03" db="EMBL/GenBank/DDBJ databases">
        <authorList>
            <person name="Radwan O."/>
            <person name="Al-Naeli F.A."/>
            <person name="Rendon G.A."/>
            <person name="Fields C."/>
        </authorList>
    </citation>
    <scope>NUCLEOTIDE SEQUENCE [LARGE SCALE GENOMIC DNA]</scope>
    <source>
        <strain evidence="7">CR-DP1</strain>
    </source>
</reference>
<dbReference type="SUPFAM" id="SSF74650">
    <property type="entry name" value="Galactose mutarotase-like"/>
    <property type="match status" value="1"/>
</dbReference>
<organism evidence="7 8">
    <name type="scientific">Thielaviopsis punctulata</name>
    <dbReference type="NCBI Taxonomy" id="72032"/>
    <lineage>
        <taxon>Eukaryota</taxon>
        <taxon>Fungi</taxon>
        <taxon>Dikarya</taxon>
        <taxon>Ascomycota</taxon>
        <taxon>Pezizomycotina</taxon>
        <taxon>Sordariomycetes</taxon>
        <taxon>Hypocreomycetidae</taxon>
        <taxon>Microascales</taxon>
        <taxon>Ceratocystidaceae</taxon>
        <taxon>Thielaviopsis</taxon>
    </lineage>
</organism>
<dbReference type="EMBL" id="LAEV01002314">
    <property type="protein sequence ID" value="KKA25995.1"/>
    <property type="molecule type" value="Genomic_DNA"/>
</dbReference>
<dbReference type="InterPro" id="IPR017853">
    <property type="entry name" value="GH"/>
</dbReference>
<dbReference type="Pfam" id="PF16353">
    <property type="entry name" value="LacZ_4"/>
    <property type="match status" value="1"/>
</dbReference>
<dbReference type="Gene3D" id="3.20.20.80">
    <property type="entry name" value="Glycosidases"/>
    <property type="match status" value="1"/>
</dbReference>
<dbReference type="SUPFAM" id="SSF49303">
    <property type="entry name" value="beta-Galactosidase/glucuronidase domain"/>
    <property type="match status" value="2"/>
</dbReference>
<sequence length="1019" mass="113014">MALKMSLQASPGTHDYQNPAVFRRNVLPARAYYIPPSSLLLNGSWDFHYAPSPEEAPLPGDTVQWTSIPVPGHWQLNGHGHPHYTNVQYPIPAVPPFVPAENPTGTYRRSVWVPEDWADGEQLRLRFEGVDSAYHLWVNGSLVGYAQEARNAAEFDVSSVLERGKENEIWVRVYQWSDGSYLEDQDQWWLSGIFRDVHLLSLPQTRIEDFFLQTAFDDTFVDAVLTANVTLASSSTPSGTLSMTVNDGSTKIAESSTPVSDASVTLSLPVPAPRKWTAETPHLYTVTLTFSPATTAPAHSIIQAHGFRQISMLHGRICVNGTPLRFRGVNRHDHHPLFGRAVPPAFLQRDLVLMKTHNINAVRTSHYPPPPQLLQLCDRFGLWVIDECDLECHGFYDVEARPLGVQEHESYASRKEKVFPRAAKWTSDNPEWKQAYLSRLRNMVLRDRNHASVVVWSLGNEAFYGQNHKDMYALAKQLDPARPVHYEGDEKAVTADMFSYMYPSIEELTKFLENEGVVDGKWSKPVVLCEYAHAMGNGPGWLPEYLHLFETHPRLQGGFVWEWANHGLWKDKDGYFAYGGDFGDEPNDGTFVMDGLVDSQHQPTGGLKELKVAYQPVVVTKHGDELVFTSRYDYIDTAHLAVEFEIKQFTLEEKTLKAGRLDVPAIPAGGKVSVPIPTVDASPAEGERCITVTLRLASSTYWALAGHLVAWSQLPLSSAPISIPRAPVLSRPSVSRTRASLTVSGPAGTVHFSTSSGLLTGWTTNGSVLLNDVRIGIWRPPTDNDVPAALPYWKLYGVDSMTTQLRSLETTETAEGVNVQTVVVFAPPVLGWNITTHITYTVKPSGGLSICVNKTNFSGHIPEHIPRFGLDVRLPAALDTVRYLALGPAESYPDKKAAQALGIYSAGVSEMHTHYDVPQEGGNRMGARWAELTNSHGRGLRVIPKQQEKGGFNLKVGRWSDKMVEEAKHPVDLKEEDATLVRLDIKVAGVGTAACGPGVKEEYKVTPGNYVFGYDFEVV</sequence>
<dbReference type="InterPro" id="IPR013783">
    <property type="entry name" value="Ig-like_fold"/>
</dbReference>
<evidence type="ECO:0000256" key="1">
    <source>
        <dbReference type="ARBA" id="ARBA00007401"/>
    </source>
</evidence>
<dbReference type="InterPro" id="IPR006103">
    <property type="entry name" value="Glyco_hydro_2_cat"/>
</dbReference>
<dbReference type="PROSITE" id="PS00719">
    <property type="entry name" value="GLYCOSYL_HYDROL_F2_1"/>
    <property type="match status" value="1"/>
</dbReference>
<accession>A0A0F4Z6M3</accession>
<dbReference type="InterPro" id="IPR023230">
    <property type="entry name" value="Glyco_hydro_2_CS"/>
</dbReference>
<evidence type="ECO:0000313" key="7">
    <source>
        <dbReference type="EMBL" id="KKA25995.1"/>
    </source>
</evidence>
<evidence type="ECO:0000256" key="5">
    <source>
        <dbReference type="RuleBase" id="RU361154"/>
    </source>
</evidence>
<dbReference type="InterPro" id="IPR011013">
    <property type="entry name" value="Gal_mutarotase_sf_dom"/>
</dbReference>
<dbReference type="InterPro" id="IPR014718">
    <property type="entry name" value="GH-type_carb-bd"/>
</dbReference>
<evidence type="ECO:0000259" key="6">
    <source>
        <dbReference type="SMART" id="SM01038"/>
    </source>
</evidence>
<dbReference type="InterPro" id="IPR006104">
    <property type="entry name" value="Glyco_hydro_2_N"/>
</dbReference>
<dbReference type="SUPFAM" id="SSF51445">
    <property type="entry name" value="(Trans)glycosidases"/>
    <property type="match status" value="1"/>
</dbReference>
<dbReference type="GO" id="GO:0005990">
    <property type="term" value="P:lactose catabolic process"/>
    <property type="evidence" value="ECO:0007669"/>
    <property type="project" value="TreeGrafter"/>
</dbReference>
<evidence type="ECO:0000256" key="4">
    <source>
        <dbReference type="ARBA" id="ARBA00032230"/>
    </source>
</evidence>
<dbReference type="InterPro" id="IPR006102">
    <property type="entry name" value="Ig-like_GH2"/>
</dbReference>
<dbReference type="InterPro" id="IPR004199">
    <property type="entry name" value="B-gal_small/dom_5"/>
</dbReference>
<dbReference type="GO" id="GO:0030246">
    <property type="term" value="F:carbohydrate binding"/>
    <property type="evidence" value="ECO:0007669"/>
    <property type="project" value="InterPro"/>
</dbReference>
<dbReference type="PROSITE" id="PS00608">
    <property type="entry name" value="GLYCOSYL_HYDROL_F2_2"/>
    <property type="match status" value="1"/>
</dbReference>
<dbReference type="PANTHER" id="PTHR46323:SF1">
    <property type="entry name" value="LACTASE"/>
    <property type="match status" value="1"/>
</dbReference>
<dbReference type="InterPro" id="IPR008979">
    <property type="entry name" value="Galactose-bd-like_sf"/>
</dbReference>
<dbReference type="SMART" id="SM01038">
    <property type="entry name" value="Bgal_small_N"/>
    <property type="match status" value="1"/>
</dbReference>
<evidence type="ECO:0000256" key="3">
    <source>
        <dbReference type="ARBA" id="ARBA00023295"/>
    </source>
</evidence>
<keyword evidence="2 5" id="KW-0378">Hydrolase</keyword>
<dbReference type="AlphaFoldDB" id="A0A0F4Z6M3"/>
<dbReference type="InterPro" id="IPR036156">
    <property type="entry name" value="Beta-gal/glucu_dom_sf"/>
</dbReference>